<dbReference type="OrthoDB" id="9787225at2"/>
<name>A0A1G9LPY9_9GAMM</name>
<dbReference type="AlphaFoldDB" id="A0A1G9LPY9"/>
<keyword evidence="7 9" id="KW-0573">Peptidoglycan synthesis</keyword>
<dbReference type="GO" id="GO:0071555">
    <property type="term" value="P:cell wall organization"/>
    <property type="evidence" value="ECO:0007669"/>
    <property type="project" value="UniProtKB-UniRule"/>
</dbReference>
<keyword evidence="6 9" id="KW-0133">Cell shape</keyword>
<evidence type="ECO:0000256" key="3">
    <source>
        <dbReference type="ARBA" id="ARBA00022676"/>
    </source>
</evidence>
<dbReference type="CDD" id="cd16913">
    <property type="entry name" value="YkuD_like"/>
    <property type="match status" value="1"/>
</dbReference>
<dbReference type="InterPro" id="IPR005490">
    <property type="entry name" value="LD_TPept_cat_dom"/>
</dbReference>
<dbReference type="GO" id="GO:0016757">
    <property type="term" value="F:glycosyltransferase activity"/>
    <property type="evidence" value="ECO:0007669"/>
    <property type="project" value="UniProtKB-KW"/>
</dbReference>
<dbReference type="PANTHER" id="PTHR30582:SF24">
    <property type="entry name" value="L,D-TRANSPEPTIDASE ERFK_SRFK-RELATED"/>
    <property type="match status" value="1"/>
</dbReference>
<gene>
    <name evidence="12" type="ORF">SAMN05661010_02194</name>
</gene>
<dbReference type="EMBL" id="FNGI01000005">
    <property type="protein sequence ID" value="SDL63877.1"/>
    <property type="molecule type" value="Genomic_DNA"/>
</dbReference>
<feature type="domain" description="L,D-TPase catalytic" evidence="11">
    <location>
        <begin position="104"/>
        <end position="243"/>
    </location>
</feature>
<dbReference type="GO" id="GO:0005576">
    <property type="term" value="C:extracellular region"/>
    <property type="evidence" value="ECO:0007669"/>
    <property type="project" value="TreeGrafter"/>
</dbReference>
<dbReference type="GO" id="GO:0071972">
    <property type="term" value="F:peptidoglycan L,D-transpeptidase activity"/>
    <property type="evidence" value="ECO:0007669"/>
    <property type="project" value="TreeGrafter"/>
</dbReference>
<comment type="similarity">
    <text evidence="2">Belongs to the YkuD family.</text>
</comment>
<evidence type="ECO:0000256" key="1">
    <source>
        <dbReference type="ARBA" id="ARBA00004752"/>
    </source>
</evidence>
<protein>
    <submittedName>
        <fullName evidence="12">L,D-transpeptidase ErfK/SrfK</fullName>
    </submittedName>
</protein>
<dbReference type="STRING" id="119000.SAMN05661010_02194"/>
<dbReference type="PROSITE" id="PS52029">
    <property type="entry name" value="LD_TPASE"/>
    <property type="match status" value="1"/>
</dbReference>
<accession>A0A1G9LPY9</accession>
<keyword evidence="10" id="KW-0732">Signal</keyword>
<evidence type="ECO:0000313" key="12">
    <source>
        <dbReference type="EMBL" id="SDL63877.1"/>
    </source>
</evidence>
<evidence type="ECO:0000256" key="2">
    <source>
        <dbReference type="ARBA" id="ARBA00005992"/>
    </source>
</evidence>
<evidence type="ECO:0000256" key="5">
    <source>
        <dbReference type="ARBA" id="ARBA00022801"/>
    </source>
</evidence>
<dbReference type="GO" id="GO:0018104">
    <property type="term" value="P:peptidoglycan-protein cross-linking"/>
    <property type="evidence" value="ECO:0007669"/>
    <property type="project" value="TreeGrafter"/>
</dbReference>
<evidence type="ECO:0000256" key="7">
    <source>
        <dbReference type="ARBA" id="ARBA00022984"/>
    </source>
</evidence>
<dbReference type="InterPro" id="IPR050979">
    <property type="entry name" value="LD-transpeptidase"/>
</dbReference>
<keyword evidence="8 9" id="KW-0961">Cell wall biogenesis/degradation</keyword>
<dbReference type="GO" id="GO:0008360">
    <property type="term" value="P:regulation of cell shape"/>
    <property type="evidence" value="ECO:0007669"/>
    <property type="project" value="UniProtKB-UniRule"/>
</dbReference>
<evidence type="ECO:0000256" key="8">
    <source>
        <dbReference type="ARBA" id="ARBA00023316"/>
    </source>
</evidence>
<proteinExistence type="inferred from homology"/>
<dbReference type="UniPathway" id="UPA00219"/>
<keyword evidence="13" id="KW-1185">Reference proteome</keyword>
<dbReference type="CDD" id="cd00118">
    <property type="entry name" value="LysM"/>
    <property type="match status" value="1"/>
</dbReference>
<evidence type="ECO:0000256" key="10">
    <source>
        <dbReference type="SAM" id="SignalP"/>
    </source>
</evidence>
<evidence type="ECO:0000256" key="6">
    <source>
        <dbReference type="ARBA" id="ARBA00022960"/>
    </source>
</evidence>
<comment type="pathway">
    <text evidence="1 9">Cell wall biogenesis; peptidoglycan biosynthesis.</text>
</comment>
<organism evidence="12 13">
    <name type="scientific">Modicisalibacter muralis</name>
    <dbReference type="NCBI Taxonomy" id="119000"/>
    <lineage>
        <taxon>Bacteria</taxon>
        <taxon>Pseudomonadati</taxon>
        <taxon>Pseudomonadota</taxon>
        <taxon>Gammaproteobacteria</taxon>
        <taxon>Oceanospirillales</taxon>
        <taxon>Halomonadaceae</taxon>
        <taxon>Modicisalibacter</taxon>
    </lineage>
</organism>
<feature type="active site" description="Nucleophile" evidence="9">
    <location>
        <position position="219"/>
    </location>
</feature>
<evidence type="ECO:0000256" key="9">
    <source>
        <dbReference type="PROSITE-ProRule" id="PRU01373"/>
    </source>
</evidence>
<evidence type="ECO:0000313" key="13">
    <source>
        <dbReference type="Proteomes" id="UP000198654"/>
    </source>
</evidence>
<dbReference type="SUPFAM" id="SSF141523">
    <property type="entry name" value="L,D-transpeptidase catalytic domain-like"/>
    <property type="match status" value="1"/>
</dbReference>
<evidence type="ECO:0000256" key="4">
    <source>
        <dbReference type="ARBA" id="ARBA00022679"/>
    </source>
</evidence>
<keyword evidence="5" id="KW-0378">Hydrolase</keyword>
<keyword evidence="3" id="KW-0328">Glycosyltransferase</keyword>
<dbReference type="InterPro" id="IPR018392">
    <property type="entry name" value="LysM"/>
</dbReference>
<feature type="active site" description="Proton donor/acceptor" evidence="9">
    <location>
        <position position="203"/>
    </location>
</feature>
<feature type="chain" id="PRO_5011575094" evidence="10">
    <location>
        <begin position="26"/>
        <end position="356"/>
    </location>
</feature>
<dbReference type="Proteomes" id="UP000198654">
    <property type="component" value="Unassembled WGS sequence"/>
</dbReference>
<keyword evidence="4" id="KW-0808">Transferase</keyword>
<evidence type="ECO:0000259" key="11">
    <source>
        <dbReference type="PROSITE" id="PS52029"/>
    </source>
</evidence>
<dbReference type="Pfam" id="PF03734">
    <property type="entry name" value="YkuD"/>
    <property type="match status" value="1"/>
</dbReference>
<dbReference type="Gene3D" id="2.40.440.10">
    <property type="entry name" value="L,D-transpeptidase catalytic domain-like"/>
    <property type="match status" value="1"/>
</dbReference>
<dbReference type="InterPro" id="IPR038063">
    <property type="entry name" value="Transpep_catalytic_dom"/>
</dbReference>
<sequence length="356" mass="39390">MPAIIKRTLLLTFSALLLLPLTLQAAGKNSPVGHYPLPEEGDIVGEIQTVTAEHEDTLLEIGHRYGVGYEEMQRANPGVSMWAPGEGTEVTIPTRFILPPGPREGVVINVAEMRLYYYPPTAEGETPGVETYPISVGRMDWSTPLGTTHIKTKVIEPAWYPPQSIIEEHAARGDKLPQVVPPGPDNPLGEYAMLLDIPGYLIHGTNRPQGVGMRVTHGCIRMLPEDIERLFPRLPVGTPVRLINEPLKLGWSAENILYVQAYPTLQAKQDDKPADRVGDAVTAVSAAIEGHRYPVNYARLRHLVENPTGQPQPLRLFAQQHVVEPPPKPLYEQLELVTDPAWWYETKKALSMTGPS</sequence>
<dbReference type="RefSeq" id="WP_089728448.1">
    <property type="nucleotide sequence ID" value="NZ_FNGI01000005.1"/>
</dbReference>
<reference evidence="12 13" key="1">
    <citation type="submission" date="2016-10" db="EMBL/GenBank/DDBJ databases">
        <authorList>
            <person name="de Groot N.N."/>
        </authorList>
    </citation>
    <scope>NUCLEOTIDE SEQUENCE [LARGE SCALE GENOMIC DNA]</scope>
    <source>
        <strain evidence="12 13">DSM 14789</strain>
    </source>
</reference>
<feature type="signal peptide" evidence="10">
    <location>
        <begin position="1"/>
        <end position="25"/>
    </location>
</feature>
<dbReference type="PANTHER" id="PTHR30582">
    <property type="entry name" value="L,D-TRANSPEPTIDASE"/>
    <property type="match status" value="1"/>
</dbReference>